<feature type="compositionally biased region" description="Acidic residues" evidence="1">
    <location>
        <begin position="153"/>
        <end position="162"/>
    </location>
</feature>
<keyword evidence="4" id="KW-1185">Reference proteome</keyword>
<dbReference type="CDD" id="cd00009">
    <property type="entry name" value="AAA"/>
    <property type="match status" value="1"/>
</dbReference>
<evidence type="ECO:0000313" key="4">
    <source>
        <dbReference type="Proteomes" id="UP000185904"/>
    </source>
</evidence>
<dbReference type="InterPro" id="IPR003959">
    <property type="entry name" value="ATPase_AAA_core"/>
</dbReference>
<accession>A0A178CS31</accession>
<protein>
    <recommendedName>
        <fullName evidence="2">AAA+ ATPase domain-containing protein</fullName>
    </recommendedName>
</protein>
<dbReference type="AlphaFoldDB" id="A0A178CS31"/>
<reference evidence="3 4" key="1">
    <citation type="submission" date="2016-03" db="EMBL/GenBank/DDBJ databases">
        <title>The draft genome sequence of Fonsecaea nubica causative agent of cutaneous subcutaneous infection in human host.</title>
        <authorList>
            <person name="Costa F."/>
            <person name="Sybren D.H."/>
            <person name="Raittz R.T."/>
            <person name="Weiss V.A."/>
            <person name="Leao A.C."/>
            <person name="Gomes R."/>
            <person name="De Souza E.M."/>
            <person name="Pedrosa F.O."/>
            <person name="Steffens M.B."/>
            <person name="Bombassaro A."/>
            <person name="Tadra-Sfeir M.Z."/>
            <person name="Moreno L.F."/>
            <person name="Najafzadeh M.J."/>
            <person name="Felipe M.S."/>
            <person name="Teixeira M."/>
            <person name="Sun J."/>
            <person name="Xi L."/>
            <person name="Castro M.A."/>
            <person name="Vicente V.A."/>
        </authorList>
    </citation>
    <scope>NUCLEOTIDE SEQUENCE [LARGE SCALE GENOMIC DNA]</scope>
    <source>
        <strain evidence="3 4">CBS 269.64</strain>
    </source>
</reference>
<dbReference type="RefSeq" id="XP_022497885.1">
    <property type="nucleotide sequence ID" value="XM_022646091.1"/>
</dbReference>
<dbReference type="GO" id="GO:0005634">
    <property type="term" value="C:nucleus"/>
    <property type="evidence" value="ECO:0007669"/>
    <property type="project" value="TreeGrafter"/>
</dbReference>
<dbReference type="EMBL" id="LVCJ01000057">
    <property type="protein sequence ID" value="OAL32649.1"/>
    <property type="molecule type" value="Genomic_DNA"/>
</dbReference>
<dbReference type="PANTHER" id="PTHR23389:SF3">
    <property type="entry name" value="CHROMOSOME TRANSMISSION FIDELITY PROTEIN 18 HOMOLOG"/>
    <property type="match status" value="1"/>
</dbReference>
<dbReference type="InterPro" id="IPR003593">
    <property type="entry name" value="AAA+_ATPase"/>
</dbReference>
<gene>
    <name evidence="3" type="ORF">AYO20_07807</name>
</gene>
<dbReference type="GO" id="GO:0005524">
    <property type="term" value="F:ATP binding"/>
    <property type="evidence" value="ECO:0007669"/>
    <property type="project" value="InterPro"/>
</dbReference>
<dbReference type="Proteomes" id="UP000185904">
    <property type="component" value="Unassembled WGS sequence"/>
</dbReference>
<feature type="region of interest" description="Disordered" evidence="1">
    <location>
        <begin position="35"/>
        <end position="55"/>
    </location>
</feature>
<feature type="region of interest" description="Disordered" evidence="1">
    <location>
        <begin position="153"/>
        <end position="221"/>
    </location>
</feature>
<dbReference type="PANTHER" id="PTHR23389">
    <property type="entry name" value="CHROMOSOME TRANSMISSION FIDELITY FACTOR 18"/>
    <property type="match status" value="1"/>
</dbReference>
<name>A0A178CS31_9EURO</name>
<dbReference type="GO" id="GO:0003677">
    <property type="term" value="F:DNA binding"/>
    <property type="evidence" value="ECO:0007669"/>
    <property type="project" value="TreeGrafter"/>
</dbReference>
<proteinExistence type="predicted"/>
<dbReference type="GO" id="GO:0016887">
    <property type="term" value="F:ATP hydrolysis activity"/>
    <property type="evidence" value="ECO:0007669"/>
    <property type="project" value="InterPro"/>
</dbReference>
<feature type="compositionally biased region" description="Polar residues" evidence="1">
    <location>
        <begin position="300"/>
        <end position="314"/>
    </location>
</feature>
<dbReference type="GeneID" id="34591218"/>
<feature type="domain" description="AAA+ ATPase" evidence="2">
    <location>
        <begin position="377"/>
        <end position="541"/>
    </location>
</feature>
<evidence type="ECO:0000313" key="3">
    <source>
        <dbReference type="EMBL" id="OAL32649.1"/>
    </source>
</evidence>
<feature type="region of interest" description="Disordered" evidence="1">
    <location>
        <begin position="292"/>
        <end position="315"/>
    </location>
</feature>
<dbReference type="InterPro" id="IPR027417">
    <property type="entry name" value="P-loop_NTPase"/>
</dbReference>
<feature type="compositionally biased region" description="Basic and acidic residues" evidence="1">
    <location>
        <begin position="163"/>
        <end position="177"/>
    </location>
</feature>
<dbReference type="SMART" id="SM00382">
    <property type="entry name" value="AAA"/>
    <property type="match status" value="1"/>
</dbReference>
<evidence type="ECO:0000256" key="1">
    <source>
        <dbReference type="SAM" id="MobiDB-lite"/>
    </source>
</evidence>
<feature type="compositionally biased region" description="Basic and acidic residues" evidence="1">
    <location>
        <begin position="35"/>
        <end position="44"/>
    </location>
</feature>
<organism evidence="3 4">
    <name type="scientific">Fonsecaea nubica</name>
    <dbReference type="NCBI Taxonomy" id="856822"/>
    <lineage>
        <taxon>Eukaryota</taxon>
        <taxon>Fungi</taxon>
        <taxon>Dikarya</taxon>
        <taxon>Ascomycota</taxon>
        <taxon>Pezizomycotina</taxon>
        <taxon>Eurotiomycetes</taxon>
        <taxon>Chaetothyriomycetidae</taxon>
        <taxon>Chaetothyriales</taxon>
        <taxon>Herpotrichiellaceae</taxon>
        <taxon>Fonsecaea</taxon>
    </lineage>
</organism>
<evidence type="ECO:0000259" key="2">
    <source>
        <dbReference type="SMART" id="SM00382"/>
    </source>
</evidence>
<dbReference type="OrthoDB" id="2195431at2759"/>
<feature type="compositionally biased region" description="Polar residues" evidence="1">
    <location>
        <begin position="45"/>
        <end position="55"/>
    </location>
</feature>
<comment type="caution">
    <text evidence="3">The sequence shown here is derived from an EMBL/GenBank/DDBJ whole genome shotgun (WGS) entry which is preliminary data.</text>
</comment>
<sequence length="1054" mass="116027">MDGALYDESLTTSGVELQGPAASRYALQLEKRVAQDLSNKDSTSRHTTSLDIIPSSPNQTDIESIYLCNLDDKPDSNSSTHATLNKSDGLLCSSGSEYSLTSDTMVFSSSPIYYAPSSSPLPVPANKKKRRLFQPFPAEQQSKRTRMVGGFVAEDDEDEEEHNAESRPKDNDLRLRTETVPVLPPPKDLTSLGGASGISQNTTSLRTSPSPDLPPLPRPLLRKRQHGGVTLQTSSGAALNIPIRQKAEALSYEKTIAQRSVTAEGRAKKAYYGIEIHKLMDDAKTLQQLDEFEKQRKKQQPATTSPTNAKSAGSNAMLHQMWTEKYRAKKFTELVGDERTHRQVLRWLKGWDEVVFPGSAKLKSMRAFDDNDTSQQHRKILLLTGPPGLGKTTLAHVCARQAGYEVLEINASDDRSRDVVKGRIKDALGTETVRGIKEQGKARKAGRPVCVVVDEVDGVTTGSSASGGEGGFVKALIDLVQLDQRNSMGKGNQEAPKGRTKGDKFRMLRPLILVCNDVYAPSLRPLRTSSIAEIVHVRKAPLDKVIARVKSVFERECIACDNDAVRRLCENAWGLAMRKQRGPGSRGSGEGDIRSVLVQAEWIAHKLRANENKPRLTRQWLEPQLEEARTGQKGLGRGGIREVVERIFLEGAGLPNLPATLTADDARLVADSKSNPVGVANLRKRAAITALREMVDTCGEHDRVITECFATYPTQVFQDDVQLSKPNASYEWLHFHDCLSSRVFSGQEWELTPYLNTSACGFHHLFATVDKGTVAWNEEMPEEEVKDVHPFSGLKADFAAYEAEKQNRTLLTELQSNFSGSLLRLFSSVDDIATELIPNVGKMFAPDVKPVVIGGSGSSASVASVRKESEKNCIRNAVRTMLALDVSFEKVRVEIEGGGAHSNGGYAYRMEPPLDTLLSYHMDKSSSATAPVRYAVRQVLEQELRKERLLQNSVARHARSTISGLNGNTDEEADKENESPADKARGASSKDLGIKRDFFGRIINESRPTSAGKGVREQPGKLGTKESRVWVSFHEGFSNAVRKPITLRDLLDGF</sequence>
<dbReference type="SUPFAM" id="SSF52540">
    <property type="entry name" value="P-loop containing nucleoside triphosphate hydrolases"/>
    <property type="match status" value="1"/>
</dbReference>
<dbReference type="Pfam" id="PF00004">
    <property type="entry name" value="AAA"/>
    <property type="match status" value="1"/>
</dbReference>
<feature type="compositionally biased region" description="Basic and acidic residues" evidence="1">
    <location>
        <begin position="976"/>
        <end position="985"/>
    </location>
</feature>
<feature type="region of interest" description="Disordered" evidence="1">
    <location>
        <begin position="960"/>
        <end position="988"/>
    </location>
</feature>
<dbReference type="Gene3D" id="3.40.50.300">
    <property type="entry name" value="P-loop containing nucleotide triphosphate hydrolases"/>
    <property type="match status" value="1"/>
</dbReference>